<dbReference type="PROSITE" id="PS51880">
    <property type="entry name" value="TGS"/>
    <property type="match status" value="1"/>
</dbReference>
<dbReference type="SUPFAM" id="SSF81271">
    <property type="entry name" value="TGS-like"/>
    <property type="match status" value="1"/>
</dbReference>
<dbReference type="Pfam" id="PF04607">
    <property type="entry name" value="RelA_SpoT"/>
    <property type="match status" value="1"/>
</dbReference>
<dbReference type="Gene3D" id="3.10.20.30">
    <property type="match status" value="1"/>
</dbReference>
<evidence type="ECO:0000256" key="1">
    <source>
        <dbReference type="RuleBase" id="RU003847"/>
    </source>
</evidence>
<reference evidence="3" key="1">
    <citation type="journal article" date="2021" name="PeerJ">
        <title>Extensive microbial diversity within the chicken gut microbiome revealed by metagenomics and culture.</title>
        <authorList>
            <person name="Gilroy R."/>
            <person name="Ravi A."/>
            <person name="Getino M."/>
            <person name="Pursley I."/>
            <person name="Horton D.L."/>
            <person name="Alikhan N.F."/>
            <person name="Baker D."/>
            <person name="Gharbi K."/>
            <person name="Hall N."/>
            <person name="Watson M."/>
            <person name="Adriaenssens E.M."/>
            <person name="Foster-Nyarko E."/>
            <person name="Jarju S."/>
            <person name="Secka A."/>
            <person name="Antonio M."/>
            <person name="Oren A."/>
            <person name="Chaudhuri R.R."/>
            <person name="La Ragione R."/>
            <person name="Hildebrand F."/>
            <person name="Pallen M.J."/>
        </authorList>
    </citation>
    <scope>NUCLEOTIDE SEQUENCE</scope>
    <source>
        <strain evidence="3">5134</strain>
    </source>
</reference>
<evidence type="ECO:0000259" key="2">
    <source>
        <dbReference type="PROSITE" id="PS51880"/>
    </source>
</evidence>
<dbReference type="InterPro" id="IPR004811">
    <property type="entry name" value="RelA/Spo_fam"/>
</dbReference>
<dbReference type="Gene3D" id="3.30.460.10">
    <property type="entry name" value="Beta Polymerase, domain 2"/>
    <property type="match status" value="1"/>
</dbReference>
<dbReference type="CDD" id="cd01668">
    <property type="entry name" value="TGS_RSH"/>
    <property type="match status" value="1"/>
</dbReference>
<dbReference type="InterPro" id="IPR045865">
    <property type="entry name" value="ACT-like_dom_sf"/>
</dbReference>
<dbReference type="SUPFAM" id="SSF81301">
    <property type="entry name" value="Nucleotidyltransferase"/>
    <property type="match status" value="1"/>
</dbReference>
<dbReference type="InterPro" id="IPR012676">
    <property type="entry name" value="TGS-like"/>
</dbReference>
<evidence type="ECO:0000313" key="4">
    <source>
        <dbReference type="Proteomes" id="UP000886844"/>
    </source>
</evidence>
<dbReference type="Pfam" id="PF19296">
    <property type="entry name" value="RelA_AH_RIS"/>
    <property type="match status" value="1"/>
</dbReference>
<dbReference type="SMART" id="SM00954">
    <property type="entry name" value="RelA_SpoT"/>
    <property type="match status" value="1"/>
</dbReference>
<comment type="function">
    <text evidence="1">In eubacteria ppGpp (guanosine 3'-diphosphate 5'-diphosphate) is a mediator of the stringent response that coordinates a variety of cellular activities in response to changes in nutritional abundance.</text>
</comment>
<feature type="domain" description="TGS" evidence="2">
    <location>
        <begin position="395"/>
        <end position="456"/>
    </location>
</feature>
<sequence length="733" mass="83254">MDFARYENLRTLVRTNFSEQTQRLVDDALEYAEEKLGGLVRYDGSPLIGHGVAVAEIVISEVGLGRNSTLSSILHDVVRIAHKQLPAEEFFALTADIQNRFGEQVVGITMGLANISELRLKVAKEQADNFRDLIVSYSQDPRVILIKLADRLEVMRSLDIFPHEKWRKKSWESMNLYAQIAHKLGLYSIKSELEDIALKYLEPKDYEHIVTKLEESADERRAFIARFLVPIEQRLNRLGIHYHIKSRTKSIFSIWNKMQKQHVPFEGVYDIFAIRIIIDCPREQEKQLCWTAYSVVTDFYTPNPNRMRDWISIPKSNGYESLHTTVSAEGRWVEVQIRTERMDAVAERGIAAHWRYKGVAQGAQTSEQWLSRLRELMEDTTHALAQRFDAKPASGEIFVFTPNGDLRKLPEGATLLDFAFDIHTNLGSTCVGGKVNNRAVSIREQLKNGDIVEIQTQKNQTPKSDWLNVVVTSKARNKIKSFLREEQAKHTRMGREELERKLKNWKMALSIDEAVAYLARHFKLRLGSDVYGLIATQKLDFGTIKELLSRHLSGEAAEERRAAAAEVERQKAAMHAAQEKAAPQDALVIDDDISKIQYKLAKCCNPIKGDEVFGFVTINSGITIHRCDCPNAKRMRENYPYRVVEARWRQSAEGAFRVSIRIVAADTTGMANHITEVIIRDLKLNIRSINFAAAGNGCIAGTVAVEVPGTGVVDTLIHQIMRIKGVQRAYRIN</sequence>
<dbReference type="NCBIfam" id="TIGR00691">
    <property type="entry name" value="spoT_relA"/>
    <property type="match status" value="1"/>
</dbReference>
<dbReference type="AlphaFoldDB" id="A0A9D1Z079"/>
<name>A0A9D1Z079_9BACT</name>
<dbReference type="PANTHER" id="PTHR21262">
    <property type="entry name" value="GUANOSINE-3',5'-BIS DIPHOSPHATE 3'-PYROPHOSPHOHYDROLASE"/>
    <property type="match status" value="1"/>
</dbReference>
<accession>A0A9D1Z079</accession>
<dbReference type="InterPro" id="IPR033655">
    <property type="entry name" value="TGS_RelA/SpoT"/>
</dbReference>
<dbReference type="SUPFAM" id="SSF109604">
    <property type="entry name" value="HD-domain/PDEase-like"/>
    <property type="match status" value="1"/>
</dbReference>
<dbReference type="FunFam" id="3.10.20.30:FF:000002">
    <property type="entry name" value="GTP pyrophosphokinase (RelA/SpoT)"/>
    <property type="match status" value="1"/>
</dbReference>
<dbReference type="InterPro" id="IPR043519">
    <property type="entry name" value="NT_sf"/>
</dbReference>
<dbReference type="GO" id="GO:0015969">
    <property type="term" value="P:guanosine tetraphosphate metabolic process"/>
    <property type="evidence" value="ECO:0007669"/>
    <property type="project" value="InterPro"/>
</dbReference>
<gene>
    <name evidence="3" type="ORF">H9828_06070</name>
</gene>
<dbReference type="Gene3D" id="3.30.70.260">
    <property type="match status" value="1"/>
</dbReference>
<comment type="caution">
    <text evidence="3">The sequence shown here is derived from an EMBL/GenBank/DDBJ whole genome shotgun (WGS) entry which is preliminary data.</text>
</comment>
<dbReference type="InterPro" id="IPR007685">
    <property type="entry name" value="RelA_SpoT"/>
</dbReference>
<dbReference type="InterPro" id="IPR045600">
    <property type="entry name" value="RelA/SpoT_AH_RIS"/>
</dbReference>
<proteinExistence type="inferred from homology"/>
<protein>
    <submittedName>
        <fullName evidence="3">RelA/SpoT family protein</fullName>
    </submittedName>
</protein>
<dbReference type="GO" id="GO:0005886">
    <property type="term" value="C:plasma membrane"/>
    <property type="evidence" value="ECO:0007669"/>
    <property type="project" value="TreeGrafter"/>
</dbReference>
<dbReference type="Gene3D" id="1.10.3210.10">
    <property type="entry name" value="Hypothetical protein af1432"/>
    <property type="match status" value="1"/>
</dbReference>
<dbReference type="Pfam" id="PF02824">
    <property type="entry name" value="TGS"/>
    <property type="match status" value="1"/>
</dbReference>
<dbReference type="Pfam" id="PF13291">
    <property type="entry name" value="ACT_4"/>
    <property type="match status" value="1"/>
</dbReference>
<dbReference type="InterPro" id="IPR002912">
    <property type="entry name" value="ACT_dom"/>
</dbReference>
<evidence type="ECO:0000313" key="3">
    <source>
        <dbReference type="EMBL" id="HIY68963.1"/>
    </source>
</evidence>
<dbReference type="InterPro" id="IPR004095">
    <property type="entry name" value="TGS"/>
</dbReference>
<dbReference type="Proteomes" id="UP000886844">
    <property type="component" value="Unassembled WGS sequence"/>
</dbReference>
<comment type="similarity">
    <text evidence="1">Belongs to the relA/spoT family.</text>
</comment>
<dbReference type="CDD" id="cd05399">
    <property type="entry name" value="NT_Rel-Spo_like"/>
    <property type="match status" value="1"/>
</dbReference>
<dbReference type="PANTHER" id="PTHR21262:SF31">
    <property type="entry name" value="GTP PYROPHOSPHOKINASE"/>
    <property type="match status" value="1"/>
</dbReference>
<reference evidence="3" key="2">
    <citation type="submission" date="2021-04" db="EMBL/GenBank/DDBJ databases">
        <authorList>
            <person name="Gilroy R."/>
        </authorList>
    </citation>
    <scope>NUCLEOTIDE SEQUENCE</scope>
    <source>
        <strain evidence="3">5134</strain>
    </source>
</reference>
<dbReference type="SUPFAM" id="SSF55021">
    <property type="entry name" value="ACT-like"/>
    <property type="match status" value="1"/>
</dbReference>
<organism evidence="3 4">
    <name type="scientific">Candidatus Alistipes intestinigallinarum</name>
    <dbReference type="NCBI Taxonomy" id="2838440"/>
    <lineage>
        <taxon>Bacteria</taxon>
        <taxon>Pseudomonadati</taxon>
        <taxon>Bacteroidota</taxon>
        <taxon>Bacteroidia</taxon>
        <taxon>Bacteroidales</taxon>
        <taxon>Rikenellaceae</taxon>
        <taxon>Alistipes</taxon>
    </lineage>
</organism>
<dbReference type="Pfam" id="PF13328">
    <property type="entry name" value="HD_4"/>
    <property type="match status" value="1"/>
</dbReference>
<dbReference type="EMBL" id="DXDA01000051">
    <property type="protein sequence ID" value="HIY68963.1"/>
    <property type="molecule type" value="Genomic_DNA"/>
</dbReference>
<dbReference type="InterPro" id="IPR012675">
    <property type="entry name" value="Beta-grasp_dom_sf"/>
</dbReference>